<name>A0A7U3YN49_DESPD</name>
<dbReference type="Pfam" id="PF03861">
    <property type="entry name" value="ANTAR"/>
    <property type="match status" value="1"/>
</dbReference>
<keyword evidence="1" id="KW-0805">Transcription regulation</keyword>
<keyword evidence="5" id="KW-1185">Reference proteome</keyword>
<sequence>MNENHPQNYDHYIKALMDISQAITSDLFLEDVFKLIVMVVAKVTEVDICSLWLVDEDVTPPKIRLKATQAIEPEYVIDRALNLDEGVVGHVVATQTPLVIADVLQCEIFKEKEMARKLGLVSMVGVPLKGKKDKIIGVINCFTSVPHEFSKTDINLLTTVANQAAVAIRNTELIIKTKIIEEELKARKKIERAKEIIMERQSLGGDEAYRWIRKRSMDSRKTMLEVAEAILLSNELYSP</sequence>
<dbReference type="PANTHER" id="PTHR43102">
    <property type="entry name" value="SLR1143 PROTEIN"/>
    <property type="match status" value="1"/>
</dbReference>
<evidence type="ECO:0000313" key="5">
    <source>
        <dbReference type="Proteomes" id="UP000006365"/>
    </source>
</evidence>
<feature type="domain" description="ANTAR" evidence="3">
    <location>
        <begin position="170"/>
        <end position="231"/>
    </location>
</feature>
<dbReference type="SUPFAM" id="SSF55781">
    <property type="entry name" value="GAF domain-like"/>
    <property type="match status" value="1"/>
</dbReference>
<dbReference type="KEGG" id="dpr:Despr_2297"/>
<dbReference type="Gene3D" id="1.10.10.10">
    <property type="entry name" value="Winged helix-like DNA-binding domain superfamily/Winged helix DNA-binding domain"/>
    <property type="match status" value="1"/>
</dbReference>
<dbReference type="AlphaFoldDB" id="A0A7U3YN49"/>
<reference evidence="4 5" key="1">
    <citation type="journal article" date="2011" name="Stand. Genomic Sci.">
        <title>Complete genome sequence of Desulfobulbus propionicus type strain (1pr3).</title>
        <authorList>
            <person name="Pagani I."/>
            <person name="Lapidus A."/>
            <person name="Nolan M."/>
            <person name="Lucas S."/>
            <person name="Hammon N."/>
            <person name="Deshpande S."/>
            <person name="Cheng J.F."/>
            <person name="Chertkov O."/>
            <person name="Davenport K."/>
            <person name="Tapia R."/>
            <person name="Han C."/>
            <person name="Goodwin L."/>
            <person name="Pitluck S."/>
            <person name="Liolios K."/>
            <person name="Mavromatis K."/>
            <person name="Ivanova N."/>
            <person name="Mikhailova N."/>
            <person name="Pati A."/>
            <person name="Chen A."/>
            <person name="Palaniappan K."/>
            <person name="Land M."/>
            <person name="Hauser L."/>
            <person name="Chang Y.J."/>
            <person name="Jeffries C.D."/>
            <person name="Detter J.C."/>
            <person name="Brambilla E."/>
            <person name="Kannan K.P."/>
            <person name="Djao O.D."/>
            <person name="Rohde M."/>
            <person name="Pukall R."/>
            <person name="Spring S."/>
            <person name="Goker M."/>
            <person name="Sikorski J."/>
            <person name="Woyke T."/>
            <person name="Bristow J."/>
            <person name="Eisen J.A."/>
            <person name="Markowitz V."/>
            <person name="Hugenholtz P."/>
            <person name="Kyrpides N.C."/>
            <person name="Klenk H.P."/>
        </authorList>
    </citation>
    <scope>NUCLEOTIDE SEQUENCE [LARGE SCALE GENOMIC DNA]</scope>
    <source>
        <strain evidence="5">ATCC 33891 / DSM 2032 / 1pr3</strain>
    </source>
</reference>
<dbReference type="Gene3D" id="3.30.450.40">
    <property type="match status" value="1"/>
</dbReference>
<evidence type="ECO:0000259" key="3">
    <source>
        <dbReference type="PROSITE" id="PS50921"/>
    </source>
</evidence>
<dbReference type="EMBL" id="CP002364">
    <property type="protein sequence ID" value="ADW18440.1"/>
    <property type="molecule type" value="Genomic_DNA"/>
</dbReference>
<dbReference type="InterPro" id="IPR036388">
    <property type="entry name" value="WH-like_DNA-bd_sf"/>
</dbReference>
<dbReference type="GO" id="GO:0003723">
    <property type="term" value="F:RNA binding"/>
    <property type="evidence" value="ECO:0007669"/>
    <property type="project" value="InterPro"/>
</dbReference>
<keyword evidence="2" id="KW-0804">Transcription</keyword>
<dbReference type="SMART" id="SM00065">
    <property type="entry name" value="GAF"/>
    <property type="match status" value="1"/>
</dbReference>
<dbReference type="Proteomes" id="UP000006365">
    <property type="component" value="Chromosome"/>
</dbReference>
<dbReference type="SMART" id="SM01012">
    <property type="entry name" value="ANTAR"/>
    <property type="match status" value="1"/>
</dbReference>
<evidence type="ECO:0000256" key="1">
    <source>
        <dbReference type="ARBA" id="ARBA00023015"/>
    </source>
</evidence>
<dbReference type="InterPro" id="IPR029016">
    <property type="entry name" value="GAF-like_dom_sf"/>
</dbReference>
<dbReference type="PROSITE" id="PS50921">
    <property type="entry name" value="ANTAR"/>
    <property type="match status" value="1"/>
</dbReference>
<proteinExistence type="predicted"/>
<dbReference type="RefSeq" id="WP_015724978.1">
    <property type="nucleotide sequence ID" value="NC_014972.1"/>
</dbReference>
<dbReference type="Pfam" id="PF01590">
    <property type="entry name" value="GAF"/>
    <property type="match status" value="1"/>
</dbReference>
<evidence type="ECO:0000256" key="2">
    <source>
        <dbReference type="ARBA" id="ARBA00023163"/>
    </source>
</evidence>
<dbReference type="InterPro" id="IPR003018">
    <property type="entry name" value="GAF"/>
</dbReference>
<gene>
    <name evidence="4" type="ordered locus">Despr_2297</name>
</gene>
<protein>
    <recommendedName>
        <fullName evidence="3">ANTAR domain-containing protein</fullName>
    </recommendedName>
</protein>
<evidence type="ECO:0000313" key="4">
    <source>
        <dbReference type="EMBL" id="ADW18440.1"/>
    </source>
</evidence>
<dbReference type="PANTHER" id="PTHR43102:SF2">
    <property type="entry name" value="GAF DOMAIN-CONTAINING PROTEIN"/>
    <property type="match status" value="1"/>
</dbReference>
<accession>A0A7U3YN49</accession>
<organism evidence="4 5">
    <name type="scientific">Desulfobulbus propionicus (strain ATCC 33891 / DSM 2032 / VKM B-1956 / 1pr3)</name>
    <dbReference type="NCBI Taxonomy" id="577650"/>
    <lineage>
        <taxon>Bacteria</taxon>
        <taxon>Pseudomonadati</taxon>
        <taxon>Thermodesulfobacteriota</taxon>
        <taxon>Desulfobulbia</taxon>
        <taxon>Desulfobulbales</taxon>
        <taxon>Desulfobulbaceae</taxon>
        <taxon>Desulfobulbus</taxon>
    </lineage>
</organism>
<dbReference type="InterPro" id="IPR005561">
    <property type="entry name" value="ANTAR"/>
</dbReference>